<evidence type="ECO:0000259" key="3">
    <source>
        <dbReference type="Pfam" id="PF17782"/>
    </source>
</evidence>
<dbReference type="InterPro" id="IPR041614">
    <property type="entry name" value="DprA_WH"/>
</dbReference>
<dbReference type="PANTHER" id="PTHR43022">
    <property type="entry name" value="PROTEIN SMF"/>
    <property type="match status" value="1"/>
</dbReference>
<comment type="caution">
    <text evidence="4">The sequence shown here is derived from an EMBL/GenBank/DDBJ whole genome shotgun (WGS) entry which is preliminary data.</text>
</comment>
<proteinExistence type="inferred from homology"/>
<evidence type="ECO:0000259" key="2">
    <source>
        <dbReference type="Pfam" id="PF02481"/>
    </source>
</evidence>
<feature type="domain" description="Smf/DprA SLOG" evidence="2">
    <location>
        <begin position="77"/>
        <end position="285"/>
    </location>
</feature>
<dbReference type="GO" id="GO:0009294">
    <property type="term" value="P:DNA-mediated transformation"/>
    <property type="evidence" value="ECO:0007669"/>
    <property type="project" value="InterPro"/>
</dbReference>
<dbReference type="EMBL" id="QGDL01000014">
    <property type="protein sequence ID" value="PWJ23525.1"/>
    <property type="molecule type" value="Genomic_DNA"/>
</dbReference>
<reference evidence="4 5" key="1">
    <citation type="submission" date="2018-05" db="EMBL/GenBank/DDBJ databases">
        <title>The Hungate 1000. A catalogue of reference genomes from the rumen microbiome.</title>
        <authorList>
            <person name="Kelly W."/>
        </authorList>
    </citation>
    <scope>NUCLEOTIDE SEQUENCE [LARGE SCALE GENOMIC DNA]</scope>
    <source>
        <strain evidence="4 5">NLAE-zl-C242</strain>
    </source>
</reference>
<dbReference type="Gene3D" id="3.40.50.450">
    <property type="match status" value="1"/>
</dbReference>
<dbReference type="OrthoDB" id="9785707at2"/>
<gene>
    <name evidence="4" type="ORF">A8806_114151</name>
</gene>
<protein>
    <submittedName>
        <fullName evidence="4">DNA processing protein</fullName>
    </submittedName>
</protein>
<dbReference type="InterPro" id="IPR057666">
    <property type="entry name" value="DrpA_SLOG"/>
</dbReference>
<dbReference type="AlphaFoldDB" id="A0A2Y9BJK7"/>
<dbReference type="Gene3D" id="1.10.10.10">
    <property type="entry name" value="Winged helix-like DNA-binding domain superfamily/Winged helix DNA-binding domain"/>
    <property type="match status" value="1"/>
</dbReference>
<dbReference type="RefSeq" id="WP_109733035.1">
    <property type="nucleotide sequence ID" value="NZ_BAAACK010000015.1"/>
</dbReference>
<sequence length="360" mass="40231">MMYEYWLAAIPKLSDKKKMLLRKKIGTGKDIFYIEETKLMTHEFLNRDDVNTIMQAQKSRNLEEDFQELRRKNIRFLPHFSEEFPKKLLEIPSPPYALYVKGNLPPEDRKAIAIVGARKCTPYGEKYALEYGEKLAQCGISIISGLARGIDGIGQRGALMGKGKTFSVLGCGVDICYPKENRGLYADILEQGGGVLSEFLPGTPPVPQNFPRRNRIISGLSDVVLVMEAREKSGSLITADMALEQGKDIYALPGPVNSSLSQGCNQLIRQGAGILITPEILLEELGICGFPDTVKIDKNKKVLETTENMVYSRLDLYPRNVSSLIEETALSANEVVEVLVSLELKGYVREVSKNYYIKLK</sequence>
<dbReference type="Proteomes" id="UP000245845">
    <property type="component" value="Unassembled WGS sequence"/>
</dbReference>
<name>A0A2Y9BJK7_9FIRM</name>
<evidence type="ECO:0000256" key="1">
    <source>
        <dbReference type="ARBA" id="ARBA00006525"/>
    </source>
</evidence>
<dbReference type="InterPro" id="IPR003488">
    <property type="entry name" value="DprA"/>
</dbReference>
<dbReference type="NCBIfam" id="TIGR00732">
    <property type="entry name" value="dprA"/>
    <property type="match status" value="1"/>
</dbReference>
<dbReference type="Pfam" id="PF02481">
    <property type="entry name" value="DNA_processg_A"/>
    <property type="match status" value="1"/>
</dbReference>
<evidence type="ECO:0000313" key="5">
    <source>
        <dbReference type="Proteomes" id="UP000245845"/>
    </source>
</evidence>
<dbReference type="InterPro" id="IPR036388">
    <property type="entry name" value="WH-like_DNA-bd_sf"/>
</dbReference>
<dbReference type="Pfam" id="PF17782">
    <property type="entry name" value="WHD_DprA"/>
    <property type="match status" value="1"/>
</dbReference>
<accession>A0A2Y9BJK7</accession>
<dbReference type="SUPFAM" id="SSF102405">
    <property type="entry name" value="MCP/YpsA-like"/>
    <property type="match status" value="1"/>
</dbReference>
<comment type="similarity">
    <text evidence="1">Belongs to the DprA/Smf family.</text>
</comment>
<keyword evidence="5" id="KW-1185">Reference proteome</keyword>
<dbReference type="PANTHER" id="PTHR43022:SF1">
    <property type="entry name" value="PROTEIN SMF"/>
    <property type="match status" value="1"/>
</dbReference>
<evidence type="ECO:0000313" key="4">
    <source>
        <dbReference type="EMBL" id="PWJ23525.1"/>
    </source>
</evidence>
<feature type="domain" description="DprA winged helix" evidence="3">
    <location>
        <begin position="303"/>
        <end position="350"/>
    </location>
</feature>
<organism evidence="4 5">
    <name type="scientific">Faecalicatena orotica</name>
    <dbReference type="NCBI Taxonomy" id="1544"/>
    <lineage>
        <taxon>Bacteria</taxon>
        <taxon>Bacillati</taxon>
        <taxon>Bacillota</taxon>
        <taxon>Clostridia</taxon>
        <taxon>Lachnospirales</taxon>
        <taxon>Lachnospiraceae</taxon>
        <taxon>Faecalicatena</taxon>
    </lineage>
</organism>